<evidence type="ECO:0000313" key="7">
    <source>
        <dbReference type="Proteomes" id="UP001144280"/>
    </source>
</evidence>
<dbReference type="Pfam" id="PF00668">
    <property type="entry name" value="Condensation"/>
    <property type="match status" value="2"/>
</dbReference>
<name>A0ABQ5QYB0_9ACTN</name>
<dbReference type="Gene3D" id="3.30.300.30">
    <property type="match status" value="1"/>
</dbReference>
<dbReference type="Gene3D" id="1.10.1200.10">
    <property type="entry name" value="ACP-like"/>
    <property type="match status" value="2"/>
</dbReference>
<organism evidence="6 7">
    <name type="scientific">Phytohabitans aurantiacus</name>
    <dbReference type="NCBI Taxonomy" id="3016789"/>
    <lineage>
        <taxon>Bacteria</taxon>
        <taxon>Bacillati</taxon>
        <taxon>Actinomycetota</taxon>
        <taxon>Actinomycetes</taxon>
        <taxon>Micromonosporales</taxon>
        <taxon>Micromonosporaceae</taxon>
    </lineage>
</organism>
<evidence type="ECO:0000256" key="3">
    <source>
        <dbReference type="ARBA" id="ARBA00022553"/>
    </source>
</evidence>
<keyword evidence="7" id="KW-1185">Reference proteome</keyword>
<dbReference type="InterPro" id="IPR006162">
    <property type="entry name" value="Ppantetheine_attach_site"/>
</dbReference>
<dbReference type="PANTHER" id="PTHR45527:SF1">
    <property type="entry name" value="FATTY ACID SYNTHASE"/>
    <property type="match status" value="1"/>
</dbReference>
<dbReference type="Proteomes" id="UP001144280">
    <property type="component" value="Unassembled WGS sequence"/>
</dbReference>
<feature type="domain" description="Carrier" evidence="5">
    <location>
        <begin position="480"/>
        <end position="554"/>
    </location>
</feature>
<dbReference type="Gene3D" id="3.30.559.10">
    <property type="entry name" value="Chloramphenicol acetyltransferase-like domain"/>
    <property type="match status" value="2"/>
</dbReference>
<comment type="caution">
    <text evidence="6">The sequence shown here is derived from an EMBL/GenBank/DDBJ whole genome shotgun (WGS) entry which is preliminary data.</text>
</comment>
<dbReference type="PROSITE" id="PS00012">
    <property type="entry name" value="PHOSPHOPANTETHEINE"/>
    <property type="match status" value="2"/>
</dbReference>
<dbReference type="Pfam" id="PF00501">
    <property type="entry name" value="AMP-binding"/>
    <property type="match status" value="2"/>
</dbReference>
<keyword evidence="2" id="KW-0596">Phosphopantetheine</keyword>
<accession>A0ABQ5QYB0</accession>
<reference evidence="6" key="1">
    <citation type="submission" date="2022-12" db="EMBL/GenBank/DDBJ databases">
        <title>New Phytohabitans aurantiacus sp. RD004123 nov., an actinomycete isolated from soil.</title>
        <authorList>
            <person name="Triningsih D.W."/>
            <person name="Harunari E."/>
            <person name="Igarashi Y."/>
        </authorList>
    </citation>
    <scope>NUCLEOTIDE SEQUENCE</scope>
    <source>
        <strain evidence="6">RD004123</strain>
    </source>
</reference>
<evidence type="ECO:0000256" key="2">
    <source>
        <dbReference type="ARBA" id="ARBA00022450"/>
    </source>
</evidence>
<dbReference type="InterPro" id="IPR001242">
    <property type="entry name" value="Condensation_dom"/>
</dbReference>
<dbReference type="SUPFAM" id="SSF52777">
    <property type="entry name" value="CoA-dependent acyltransferases"/>
    <property type="match status" value="4"/>
</dbReference>
<dbReference type="CDD" id="cd19531">
    <property type="entry name" value="LCL_NRPS-like"/>
    <property type="match status" value="1"/>
</dbReference>
<dbReference type="PROSITE" id="PS50075">
    <property type="entry name" value="CARRIER"/>
    <property type="match status" value="2"/>
</dbReference>
<dbReference type="SUPFAM" id="SSF47336">
    <property type="entry name" value="ACP-like"/>
    <property type="match status" value="2"/>
</dbReference>
<dbReference type="InterPro" id="IPR042099">
    <property type="entry name" value="ANL_N_sf"/>
</dbReference>
<dbReference type="SMART" id="SM00823">
    <property type="entry name" value="PKS_PP"/>
    <property type="match status" value="2"/>
</dbReference>
<feature type="domain" description="Carrier" evidence="5">
    <location>
        <begin position="1478"/>
        <end position="1556"/>
    </location>
</feature>
<dbReference type="EMBL" id="BSDI01000022">
    <property type="protein sequence ID" value="GLH99257.1"/>
    <property type="molecule type" value="Genomic_DNA"/>
</dbReference>
<dbReference type="Gene3D" id="3.30.559.30">
    <property type="entry name" value="Nonribosomal peptide synthetase, condensation domain"/>
    <property type="match status" value="2"/>
</dbReference>
<dbReference type="PANTHER" id="PTHR45527">
    <property type="entry name" value="NONRIBOSOMAL PEPTIDE SYNTHETASE"/>
    <property type="match status" value="1"/>
</dbReference>
<protein>
    <recommendedName>
        <fullName evidence="5">Carrier domain-containing protein</fullName>
    </recommendedName>
</protein>
<dbReference type="InterPro" id="IPR023213">
    <property type="entry name" value="CAT-like_dom_sf"/>
</dbReference>
<dbReference type="Gene3D" id="3.40.50.980">
    <property type="match status" value="2"/>
</dbReference>
<dbReference type="Gene3D" id="3.40.50.12780">
    <property type="entry name" value="N-terminal domain of ligase-like"/>
    <property type="match status" value="1"/>
</dbReference>
<keyword evidence="3" id="KW-0597">Phosphoprotein</keyword>
<feature type="region of interest" description="Disordered" evidence="4">
    <location>
        <begin position="1456"/>
        <end position="1479"/>
    </location>
</feature>
<evidence type="ECO:0000256" key="1">
    <source>
        <dbReference type="ARBA" id="ARBA00001957"/>
    </source>
</evidence>
<dbReference type="InterPro" id="IPR036736">
    <property type="entry name" value="ACP-like_sf"/>
</dbReference>
<dbReference type="SUPFAM" id="SSF56801">
    <property type="entry name" value="Acetyl-CoA synthetase-like"/>
    <property type="match status" value="1"/>
</dbReference>
<dbReference type="InterPro" id="IPR009081">
    <property type="entry name" value="PP-bd_ACP"/>
</dbReference>
<comment type="cofactor">
    <cofactor evidence="1">
        <name>pantetheine 4'-phosphate</name>
        <dbReference type="ChEBI" id="CHEBI:47942"/>
    </cofactor>
</comment>
<evidence type="ECO:0000256" key="4">
    <source>
        <dbReference type="SAM" id="MobiDB-lite"/>
    </source>
</evidence>
<dbReference type="InterPro" id="IPR000873">
    <property type="entry name" value="AMP-dep_synth/lig_dom"/>
</dbReference>
<dbReference type="InterPro" id="IPR045851">
    <property type="entry name" value="AMP-bd_C_sf"/>
</dbReference>
<dbReference type="InterPro" id="IPR020806">
    <property type="entry name" value="PKS_PP-bd"/>
</dbReference>
<evidence type="ECO:0000313" key="6">
    <source>
        <dbReference type="EMBL" id="GLH99257.1"/>
    </source>
</evidence>
<gene>
    <name evidence="6" type="ORF">Pa4123_45320</name>
</gene>
<dbReference type="Pfam" id="PF00550">
    <property type="entry name" value="PP-binding"/>
    <property type="match status" value="2"/>
</dbReference>
<sequence>MRRAIGGPMEELIQRRLSGAASPAPVIGRADRHRPLPMSAGQRQMWVLHRLDPASTAYLMSWTLRLSGPLDVDALGWAWQRLVDRHEILRTRYAQVGEEPTQVIDPPGPFAPSLVDTGEALQFAARERQRPFDLQTEHPLRVALLRHAPDDHFMVVTMHHIACDAASFGLIAGELGILYRGRVTGVPVALAEPAVQYADFAAWEAHRARTGALRPHLEYWRRRLDGLGELRLPVDRPRPARPDWRGGVIEVPIGAERGERVRALAAEHRASPYMVLLAAFHATLSALSGAPDVAVGTPVSARTRPELDDLVGYGINTVVIRARCEPDRSFADLLGQVREGALEALDHREAPFPMVVDELRPARGAASNPLFQVAFDLNDAEEGTVSLPGVDVTYVRPEDWTLSKFDLTLHVTQAPSGWLHASLEYAKALFDEGTARRFAASYDDLLDRVLLDPKAPLGVGVSPVAPPTTVDREPRRDEAPPDGAVLAALRQAWGEILRIEKVDPEDNFFDVGGDSLRAVALAGRLKNLGFEVTAADIFANQTIAELAGVIPGTPRDAVASDGVAPFAMVSEADRDALPDGLVDAYPVGAAQLGMIVEMRARPDRSRYQDTTSFRIRDGEAFAPAAFQAAAQLAVDRHEVLRTTFDLNGYTVPLQLVHRAASIVAGVTDHGALGPDGWEPLMRAYAARQRAIPMDLSTAPLFRIHAHIAAGTTDWWLSVTECHPILEGWSFHSLLMEILTSYRELRAGRTPAAPDPVPFRFADHIAAERAAVASTVDREYWQGVVAGRVPAELPPAWQGDRDAPEERYQHTVFIDDIEQGLRGLATRTSTSLKAVLLAAHLTVMGAAVAREDFFTGLVCDARPEIAGADRVPGMYLNTLPFACPPGARTWEELVRRVYDDLTAMWPHRRYPMQVIQQEAGHSGRLIDVMFNYLDFHQVDQELVGWAETIDETDNEFALHVFTMPGLLRLNTTTYALSRPAAKRFGAMYRSVLERMASGTGGEATEACLPAGEAERLRAYGTGPALAARPVSVPEAFAQRVREQPDAPAARWRAETLSYADLDAAAAKLARRLQDAGVGPGQLVAAAPARDLSALVVPLAVWKAGAAWLPVPLGQLAEAGAHALVEPPADAPEVVVLPGRRAGAPSLDGAACVLAGVVVSHRALAHALASVRGVVDEPAGGPVWLSAGASSTAAELVELLLPLTAGGQVVLGPHPAPDGVAELSAILAAGAVTHVQLTSLAAEAVLSAGPASMTAIVGADPTGAPGGAGPAGGAVVVATGVGEVPGWLAFGGRPLPGVTLSVRDHRLRPVPIGVAGELCVGGPLIGDGYLDDPARTAARFVPDPAGRGGRLFRTGRLARFDDGGRLEQLGPIEPVGNVDWLDLLRIRDALCAQPAVLDAYALPSPDLPEGRNLVGYVRTVAGAPFDAAGLRRSIAARLPRRLVPELLVSVDAWPSTPRGALDPGRLPAPDGTRPTADRPKPWDDTFESLLRSVLTFLPPEEPLTPELELAAAGLDSLSTMELLASLENAYDIVIPDERLVLDMFETAGTLWDEISELR</sequence>
<evidence type="ECO:0000259" key="5">
    <source>
        <dbReference type="PROSITE" id="PS50075"/>
    </source>
</evidence>
<proteinExistence type="predicted"/>